<dbReference type="AlphaFoldDB" id="A0A0L0HV06"/>
<evidence type="ECO:0000313" key="3">
    <source>
        <dbReference type="EMBL" id="KND05176.1"/>
    </source>
</evidence>
<feature type="compositionally biased region" description="Polar residues" evidence="2">
    <location>
        <begin position="111"/>
        <end position="136"/>
    </location>
</feature>
<dbReference type="eggNOG" id="ENOG502T72V">
    <property type="taxonomic scope" value="Eukaryota"/>
</dbReference>
<feature type="compositionally biased region" description="Polar residues" evidence="2">
    <location>
        <begin position="644"/>
        <end position="659"/>
    </location>
</feature>
<dbReference type="STRING" id="645134.A0A0L0HV06"/>
<feature type="coiled-coil region" evidence="1">
    <location>
        <begin position="157"/>
        <end position="309"/>
    </location>
</feature>
<feature type="compositionally biased region" description="Basic and acidic residues" evidence="2">
    <location>
        <begin position="577"/>
        <end position="597"/>
    </location>
</feature>
<evidence type="ECO:0000313" key="4">
    <source>
        <dbReference type="Proteomes" id="UP000053201"/>
    </source>
</evidence>
<name>A0A0L0HV06_SPIPD</name>
<dbReference type="VEuPathDB" id="FungiDB:SPPG_00843"/>
<feature type="compositionally biased region" description="Polar residues" evidence="2">
    <location>
        <begin position="558"/>
        <end position="573"/>
    </location>
</feature>
<proteinExistence type="predicted"/>
<accession>A0A0L0HV06</accession>
<keyword evidence="4" id="KW-1185">Reference proteome</keyword>
<dbReference type="EMBL" id="KQ257450">
    <property type="protein sequence ID" value="KND05176.1"/>
    <property type="molecule type" value="Genomic_DNA"/>
</dbReference>
<feature type="compositionally biased region" description="Polar residues" evidence="2">
    <location>
        <begin position="604"/>
        <end position="625"/>
    </location>
</feature>
<gene>
    <name evidence="3" type="ORF">SPPG_00843</name>
</gene>
<evidence type="ECO:0000256" key="2">
    <source>
        <dbReference type="SAM" id="MobiDB-lite"/>
    </source>
</evidence>
<organism evidence="3 4">
    <name type="scientific">Spizellomyces punctatus (strain DAOM BR117)</name>
    <dbReference type="NCBI Taxonomy" id="645134"/>
    <lineage>
        <taxon>Eukaryota</taxon>
        <taxon>Fungi</taxon>
        <taxon>Fungi incertae sedis</taxon>
        <taxon>Chytridiomycota</taxon>
        <taxon>Chytridiomycota incertae sedis</taxon>
        <taxon>Chytridiomycetes</taxon>
        <taxon>Spizellomycetales</taxon>
        <taxon>Spizellomycetaceae</taxon>
        <taxon>Spizellomyces</taxon>
    </lineage>
</organism>
<sequence length="737" mass="81367">MARGPSNDSLSSPYRVTVSHGQLDAALLASPAPDTSSAELRRRLREAQWALREKDEALEKKDNDLVIAAELGSSLLEDNERLKAECAKLLAEYRSTSAVAVAIAAHPPTAFSPTSLHKPSTPGSASSTPISASPGTNLLEEAKRRTIAIEAAASARIGDLEATILDLQSHVDRLRADIRASQDAERAQERRSQRLESENEVISRDLDAAVSKCQELEEERKKIAKEKAELLRRVKDVGERDKELEELAELRDRSKALEEVVVQLTHSRAEMEAELAEALQDRRHVDQRCEELEAVAEDYRMESERQAARMDELVWELESSRDLIAKLHSRLAVLEPARDGPEDAGDRTLFSEVEDRRRELENRHQNLTQKHAGLLKAHSVTIHQQERMRNHISRLTQLTSARQGELRIRLLEEALGQAESEKREMQAKLALLEKGRGIETDLIGVEGSNGPDMGTVSPSQYEVQLECLRLRVSQLTEENDDLKREARTGRMLKSFETEKLRSVEAVLREREEELLRLKSINAQIKFDLDEMKSRFKRARGLDAEGSDKAATDGKAVGANTSPTSKSTGVQTQCLVEKSLHDKESPPREDPRKSRDVVSEPLNATHGNNTSSSNQENSGPLPTGQSLHDKPCSSASSEVDPDASICSNASTISKASQRSYLATGRGKLPLQETQPVGKIITSNNLNEIPPSASPGDLSSKSTGILSKRDGPGGQKAGPTQVYVGRENVRSDVNQCNQQ</sequence>
<dbReference type="OMA" id="NANECNQ"/>
<protein>
    <submittedName>
        <fullName evidence="3">Uncharacterized protein</fullName>
    </submittedName>
</protein>
<feature type="compositionally biased region" description="Basic and acidic residues" evidence="2">
    <location>
        <begin position="539"/>
        <end position="551"/>
    </location>
</feature>
<feature type="coiled-coil region" evidence="1">
    <location>
        <begin position="350"/>
        <end position="377"/>
    </location>
</feature>
<dbReference type="OrthoDB" id="9451547at2759"/>
<evidence type="ECO:0000256" key="1">
    <source>
        <dbReference type="SAM" id="Coils"/>
    </source>
</evidence>
<dbReference type="GeneID" id="27684548"/>
<feature type="region of interest" description="Disordered" evidence="2">
    <location>
        <begin position="539"/>
        <end position="737"/>
    </location>
</feature>
<dbReference type="InParanoid" id="A0A0L0HV06"/>
<keyword evidence="1" id="KW-0175">Coiled coil</keyword>
<reference evidence="3 4" key="1">
    <citation type="submission" date="2009-08" db="EMBL/GenBank/DDBJ databases">
        <title>The Genome Sequence of Spizellomyces punctatus strain DAOM BR117.</title>
        <authorList>
            <consortium name="The Broad Institute Genome Sequencing Platform"/>
            <person name="Russ C."/>
            <person name="Cuomo C."/>
            <person name="Shea T."/>
            <person name="Young S.K."/>
            <person name="Zeng Q."/>
            <person name="Koehrsen M."/>
            <person name="Haas B."/>
            <person name="Borodovsky M."/>
            <person name="Guigo R."/>
            <person name="Alvarado L."/>
            <person name="Berlin A."/>
            <person name="Bochicchio J."/>
            <person name="Borenstein D."/>
            <person name="Chapman S."/>
            <person name="Chen Z."/>
            <person name="Engels R."/>
            <person name="Freedman E."/>
            <person name="Gellesch M."/>
            <person name="Goldberg J."/>
            <person name="Griggs A."/>
            <person name="Gujja S."/>
            <person name="Heiman D."/>
            <person name="Hepburn T."/>
            <person name="Howarth C."/>
            <person name="Jen D."/>
            <person name="Larson L."/>
            <person name="Lewis B."/>
            <person name="Mehta T."/>
            <person name="Park D."/>
            <person name="Pearson M."/>
            <person name="Roberts A."/>
            <person name="Saif S."/>
            <person name="Shenoy N."/>
            <person name="Sisk P."/>
            <person name="Stolte C."/>
            <person name="Sykes S."/>
            <person name="Thomson T."/>
            <person name="Walk T."/>
            <person name="White J."/>
            <person name="Yandava C."/>
            <person name="Burger G."/>
            <person name="Gray M.W."/>
            <person name="Holland P.W.H."/>
            <person name="King N."/>
            <person name="Lang F.B.F."/>
            <person name="Roger A.J."/>
            <person name="Ruiz-Trillo I."/>
            <person name="Lander E."/>
            <person name="Nusbaum C."/>
        </authorList>
    </citation>
    <scope>NUCLEOTIDE SEQUENCE [LARGE SCALE GENOMIC DNA]</scope>
    <source>
        <strain evidence="3 4">DAOM BR117</strain>
    </source>
</reference>
<feature type="region of interest" description="Disordered" evidence="2">
    <location>
        <begin position="109"/>
        <end position="136"/>
    </location>
</feature>
<dbReference type="Proteomes" id="UP000053201">
    <property type="component" value="Unassembled WGS sequence"/>
</dbReference>
<dbReference type="RefSeq" id="XP_016613215.1">
    <property type="nucleotide sequence ID" value="XM_016749173.1"/>
</dbReference>
<feature type="coiled-coil region" evidence="1">
    <location>
        <begin position="401"/>
        <end position="435"/>
    </location>
</feature>